<dbReference type="InterPro" id="IPR001806">
    <property type="entry name" value="Small_GTPase"/>
</dbReference>
<reference evidence="1 2" key="1">
    <citation type="submission" date="2020-05" db="EMBL/GenBank/DDBJ databases">
        <title>Genome Sequencing of Type Strains.</title>
        <authorList>
            <person name="Lemaire J.F."/>
            <person name="Inderbitzin P."/>
            <person name="Gregorio O.A."/>
            <person name="Collins S.B."/>
            <person name="Wespe N."/>
            <person name="Knight-Connoni V."/>
        </authorList>
    </citation>
    <scope>NUCLEOTIDE SEQUENCE [LARGE SCALE GENOMIC DNA]</scope>
    <source>
        <strain evidence="1 2">DSM 19942</strain>
    </source>
</reference>
<name>A0ABX2MIP2_9BACL</name>
<dbReference type="PROSITE" id="PS51421">
    <property type="entry name" value="RAS"/>
    <property type="match status" value="1"/>
</dbReference>
<accession>A0ABX2MIP2</accession>
<comment type="caution">
    <text evidence="1">The sequence shown here is derived from an EMBL/GenBank/DDBJ whole genome shotgun (WGS) entry which is preliminary data.</text>
</comment>
<gene>
    <name evidence="1" type="ORF">HP548_02700</name>
</gene>
<proteinExistence type="predicted"/>
<dbReference type="EMBL" id="JABMCC010000089">
    <property type="protein sequence ID" value="NUU53005.1"/>
    <property type="molecule type" value="Genomic_DNA"/>
</dbReference>
<evidence type="ECO:0008006" key="3">
    <source>
        <dbReference type="Google" id="ProtNLM"/>
    </source>
</evidence>
<sequence length="382" mass="44163">MKHRYMESSFYDRAKKIERSFKKSIRTGQHSFKTGLCRTITILGITSSDIIFRVDSTESIHKLNRLKFKQALAFVLFHRNVSRKDLEQFHSFNSHLMAVLNAALSKNMSRILRLANRTLRLVIKGVRYYFSGMELSAKDRLLVQSQGGKFILMSNYYLRGLSRDKLLATLRHCRDIGLNVIIDSGSFSVMRQANKSNPDKKINDICLKQYCELLISIKEYIMGYFNLDEDSNIEKSKRNLKYLSANVGFPPYPVWHQGFGWDELDKLVNSCEHQLIGIGGTVFMHSTPAKRKLFQEIFSKYGDQQGFHWLGGSSVLLNEFPFISTDSTGFNIGRRFRRLVPLNSPQIAAPSEMDSIDCIKYNIRQLVKLENNHHDHQYELPL</sequence>
<dbReference type="Proteomes" id="UP000577724">
    <property type="component" value="Unassembled WGS sequence"/>
</dbReference>
<evidence type="ECO:0000313" key="2">
    <source>
        <dbReference type="Proteomes" id="UP000577724"/>
    </source>
</evidence>
<evidence type="ECO:0000313" key="1">
    <source>
        <dbReference type="EMBL" id="NUU53005.1"/>
    </source>
</evidence>
<protein>
    <recommendedName>
        <fullName evidence="3">Amidohydrolase-related domain-containing protein</fullName>
    </recommendedName>
</protein>
<keyword evidence="2" id="KW-1185">Reference proteome</keyword>
<organism evidence="1 2">
    <name type="scientific">Paenibacillus taichungensis</name>
    <dbReference type="NCBI Taxonomy" id="484184"/>
    <lineage>
        <taxon>Bacteria</taxon>
        <taxon>Bacillati</taxon>
        <taxon>Bacillota</taxon>
        <taxon>Bacilli</taxon>
        <taxon>Bacillales</taxon>
        <taxon>Paenibacillaceae</taxon>
        <taxon>Paenibacillus</taxon>
    </lineage>
</organism>